<dbReference type="EMBL" id="ML213672">
    <property type="protein sequence ID" value="TFK32505.1"/>
    <property type="molecule type" value="Genomic_DNA"/>
</dbReference>
<gene>
    <name evidence="1" type="ORF">BDQ12DRAFT_772993</name>
</gene>
<dbReference type="AlphaFoldDB" id="A0A5C3LIQ2"/>
<keyword evidence="2" id="KW-1185">Reference proteome</keyword>
<name>A0A5C3LIQ2_9AGAR</name>
<proteinExistence type="predicted"/>
<reference evidence="1 2" key="1">
    <citation type="journal article" date="2019" name="Nat. Ecol. Evol.">
        <title>Megaphylogeny resolves global patterns of mushroom evolution.</title>
        <authorList>
            <person name="Varga T."/>
            <person name="Krizsan K."/>
            <person name="Foldi C."/>
            <person name="Dima B."/>
            <person name="Sanchez-Garcia M."/>
            <person name="Sanchez-Ramirez S."/>
            <person name="Szollosi G.J."/>
            <person name="Szarkandi J.G."/>
            <person name="Papp V."/>
            <person name="Albert L."/>
            <person name="Andreopoulos W."/>
            <person name="Angelini C."/>
            <person name="Antonin V."/>
            <person name="Barry K.W."/>
            <person name="Bougher N.L."/>
            <person name="Buchanan P."/>
            <person name="Buyck B."/>
            <person name="Bense V."/>
            <person name="Catcheside P."/>
            <person name="Chovatia M."/>
            <person name="Cooper J."/>
            <person name="Damon W."/>
            <person name="Desjardin D."/>
            <person name="Finy P."/>
            <person name="Geml J."/>
            <person name="Haridas S."/>
            <person name="Hughes K."/>
            <person name="Justo A."/>
            <person name="Karasinski D."/>
            <person name="Kautmanova I."/>
            <person name="Kiss B."/>
            <person name="Kocsube S."/>
            <person name="Kotiranta H."/>
            <person name="LaButti K.M."/>
            <person name="Lechner B.E."/>
            <person name="Liimatainen K."/>
            <person name="Lipzen A."/>
            <person name="Lukacs Z."/>
            <person name="Mihaltcheva S."/>
            <person name="Morgado L.N."/>
            <person name="Niskanen T."/>
            <person name="Noordeloos M.E."/>
            <person name="Ohm R.A."/>
            <person name="Ortiz-Santana B."/>
            <person name="Ovrebo C."/>
            <person name="Racz N."/>
            <person name="Riley R."/>
            <person name="Savchenko A."/>
            <person name="Shiryaev A."/>
            <person name="Soop K."/>
            <person name="Spirin V."/>
            <person name="Szebenyi C."/>
            <person name="Tomsovsky M."/>
            <person name="Tulloss R.E."/>
            <person name="Uehling J."/>
            <person name="Grigoriev I.V."/>
            <person name="Vagvolgyi C."/>
            <person name="Papp T."/>
            <person name="Martin F.M."/>
            <person name="Miettinen O."/>
            <person name="Hibbett D.S."/>
            <person name="Nagy L.G."/>
        </authorList>
    </citation>
    <scope>NUCLEOTIDE SEQUENCE [LARGE SCALE GENOMIC DNA]</scope>
    <source>
        <strain evidence="1 2">CBS 166.37</strain>
    </source>
</reference>
<accession>A0A5C3LIQ2</accession>
<protein>
    <submittedName>
        <fullName evidence="1">Uncharacterized protein</fullName>
    </submittedName>
</protein>
<dbReference type="Proteomes" id="UP000308652">
    <property type="component" value="Unassembled WGS sequence"/>
</dbReference>
<organism evidence="1 2">
    <name type="scientific">Crucibulum laeve</name>
    <dbReference type="NCBI Taxonomy" id="68775"/>
    <lineage>
        <taxon>Eukaryota</taxon>
        <taxon>Fungi</taxon>
        <taxon>Dikarya</taxon>
        <taxon>Basidiomycota</taxon>
        <taxon>Agaricomycotina</taxon>
        <taxon>Agaricomycetes</taxon>
        <taxon>Agaricomycetidae</taxon>
        <taxon>Agaricales</taxon>
        <taxon>Agaricineae</taxon>
        <taxon>Nidulariaceae</taxon>
        <taxon>Crucibulum</taxon>
    </lineage>
</organism>
<evidence type="ECO:0000313" key="1">
    <source>
        <dbReference type="EMBL" id="TFK32505.1"/>
    </source>
</evidence>
<sequence length="187" mass="21345">MDADIAPPVAPITDPLPSYEKLVMKVQIQEEELETLCFKLQSFDAHKDVLNDMRVEISGLRQENSYLESKVRRLREEGVRVHDGPLNASTVKPSELRRELRDSVAEVLHLERVLTLWDAKLKDFVDFVDFQHCFEYCAYQHFAGNHKAMDKGFADGLGETLESISQMQEEYFLPMGNGGAPLLEDCL</sequence>
<evidence type="ECO:0000313" key="2">
    <source>
        <dbReference type="Proteomes" id="UP000308652"/>
    </source>
</evidence>